<protein>
    <recommendedName>
        <fullName evidence="1">NAD(P)-binding domain-containing protein</fullName>
    </recommendedName>
</protein>
<organism evidence="2 3">
    <name type="scientific">Vibrio ezurae NBRC 102218</name>
    <dbReference type="NCBI Taxonomy" id="1219080"/>
    <lineage>
        <taxon>Bacteria</taxon>
        <taxon>Pseudomonadati</taxon>
        <taxon>Pseudomonadota</taxon>
        <taxon>Gammaproteobacteria</taxon>
        <taxon>Vibrionales</taxon>
        <taxon>Vibrionaceae</taxon>
        <taxon>Vibrio</taxon>
    </lineage>
</organism>
<sequence>MQKVVIWGAASGLGAAMVEHFVELGYDVTGVARNPSKNPFLAQVSTLVCDATDPQQVENTVEQIPNDAWVISSMGSFQAQVSVDYIGHRYLIDALQSKGIKRFVLVTSLGCGDTWPFLSDKAKAVFGGAVREKSLAESWLQTSALDYTILRPGGLKNGPSNGLGVLSQSGEVHGSIARGEVAALVQQLLQSESSIKQIYQCVE</sequence>
<dbReference type="InterPro" id="IPR036291">
    <property type="entry name" value="NAD(P)-bd_dom_sf"/>
</dbReference>
<dbReference type="PANTHER" id="PTHR15020:SF50">
    <property type="entry name" value="UPF0659 PROTEIN YMR090W"/>
    <property type="match status" value="1"/>
</dbReference>
<gene>
    <name evidence="2" type="ORF">VEZ01S_34_00180</name>
</gene>
<dbReference type="SUPFAM" id="SSF51735">
    <property type="entry name" value="NAD(P)-binding Rossmann-fold domains"/>
    <property type="match status" value="1"/>
</dbReference>
<dbReference type="EMBL" id="BATM01000034">
    <property type="protein sequence ID" value="GAD80379.1"/>
    <property type="molecule type" value="Genomic_DNA"/>
</dbReference>
<name>U3CGN8_9VIBR</name>
<comment type="caution">
    <text evidence="2">The sequence shown here is derived from an EMBL/GenBank/DDBJ whole genome shotgun (WGS) entry which is preliminary data.</text>
</comment>
<evidence type="ECO:0000313" key="2">
    <source>
        <dbReference type="EMBL" id="GAD80379.1"/>
    </source>
</evidence>
<dbReference type="AlphaFoldDB" id="U3CGN8"/>
<dbReference type="RefSeq" id="WP_021714087.1">
    <property type="nucleotide sequence ID" value="NZ_BATM01000034.1"/>
</dbReference>
<accession>U3CGN8</accession>
<evidence type="ECO:0000259" key="1">
    <source>
        <dbReference type="Pfam" id="PF13460"/>
    </source>
</evidence>
<dbReference type="eggNOG" id="COG0702">
    <property type="taxonomic scope" value="Bacteria"/>
</dbReference>
<dbReference type="OrthoDB" id="9803892at2"/>
<dbReference type="Gene3D" id="3.40.50.720">
    <property type="entry name" value="NAD(P)-binding Rossmann-like Domain"/>
    <property type="match status" value="1"/>
</dbReference>
<proteinExistence type="predicted"/>
<keyword evidence="3" id="KW-1185">Reference proteome</keyword>
<dbReference type="PANTHER" id="PTHR15020">
    <property type="entry name" value="FLAVIN REDUCTASE-RELATED"/>
    <property type="match status" value="1"/>
</dbReference>
<reference evidence="2 3" key="1">
    <citation type="submission" date="2013-09" db="EMBL/GenBank/DDBJ databases">
        <title>Whole genome shotgun sequence of Vibrio ezurae NBRC 102218.</title>
        <authorList>
            <person name="Yoshida I."/>
            <person name="Hosoyama A."/>
            <person name="Numata M."/>
            <person name="Hashimoto M."/>
            <person name="Hosoyama Y."/>
            <person name="Tsuchikane K."/>
            <person name="Noguchi M."/>
            <person name="Hirakata S."/>
            <person name="Ichikawa N."/>
            <person name="Ohji S."/>
            <person name="Yamazoe A."/>
            <person name="Fujita N."/>
        </authorList>
    </citation>
    <scope>NUCLEOTIDE SEQUENCE [LARGE SCALE GENOMIC DNA]</scope>
    <source>
        <strain evidence="2 3">NBRC 102218</strain>
    </source>
</reference>
<feature type="domain" description="NAD(P)-binding" evidence="1">
    <location>
        <begin position="8"/>
        <end position="191"/>
    </location>
</feature>
<dbReference type="InterPro" id="IPR016040">
    <property type="entry name" value="NAD(P)-bd_dom"/>
</dbReference>
<dbReference type="STRING" id="1219080.VEZ01S_34_00180"/>
<dbReference type="Proteomes" id="UP000016562">
    <property type="component" value="Unassembled WGS sequence"/>
</dbReference>
<dbReference type="Pfam" id="PF13460">
    <property type="entry name" value="NAD_binding_10"/>
    <property type="match status" value="1"/>
</dbReference>
<evidence type="ECO:0000313" key="3">
    <source>
        <dbReference type="Proteomes" id="UP000016562"/>
    </source>
</evidence>